<reference evidence="2 3" key="1">
    <citation type="journal article" date="2013" name="Genome Announc.">
        <title>Complete genome sequence of Myxococcus stipitatus strain DSM 14675, a fruiting myxobacterium.</title>
        <authorList>
            <person name="Huntley S."/>
            <person name="Kneip S."/>
            <person name="Treuner-Lange A."/>
            <person name="Sogaard-Andersen L."/>
        </authorList>
    </citation>
    <scope>NUCLEOTIDE SEQUENCE [LARGE SCALE GENOMIC DNA]</scope>
    <source>
        <strain evidence="3">DSM 14675 / JCM 12634 / Mx s8</strain>
    </source>
</reference>
<dbReference type="eggNOG" id="ENOG50316PH">
    <property type="taxonomic scope" value="Bacteria"/>
</dbReference>
<dbReference type="KEGG" id="msd:MYSTI_03360"/>
<organism evidence="2 3">
    <name type="scientific">Myxococcus stipitatus (strain DSM 14675 / JCM 12634 / Mx s8)</name>
    <dbReference type="NCBI Taxonomy" id="1278073"/>
    <lineage>
        <taxon>Bacteria</taxon>
        <taxon>Pseudomonadati</taxon>
        <taxon>Myxococcota</taxon>
        <taxon>Myxococcia</taxon>
        <taxon>Myxococcales</taxon>
        <taxon>Cystobacterineae</taxon>
        <taxon>Myxococcaceae</taxon>
        <taxon>Myxococcus</taxon>
    </lineage>
</organism>
<evidence type="ECO:0000256" key="1">
    <source>
        <dbReference type="SAM" id="SignalP"/>
    </source>
</evidence>
<protein>
    <recommendedName>
        <fullName evidence="4">Lipoprotein</fullName>
    </recommendedName>
</protein>
<dbReference type="AlphaFoldDB" id="L7UAN2"/>
<feature type="signal peptide" evidence="1">
    <location>
        <begin position="1"/>
        <end position="29"/>
    </location>
</feature>
<proteinExistence type="predicted"/>
<dbReference type="EMBL" id="CP004025">
    <property type="protein sequence ID" value="AGC44672.1"/>
    <property type="molecule type" value="Genomic_DNA"/>
</dbReference>
<dbReference type="Proteomes" id="UP000011131">
    <property type="component" value="Chromosome"/>
</dbReference>
<dbReference type="HOGENOM" id="CLU_417864_0_0_7"/>
<dbReference type="PATRIC" id="fig|1278073.3.peg.3418"/>
<evidence type="ECO:0000313" key="3">
    <source>
        <dbReference type="Proteomes" id="UP000011131"/>
    </source>
</evidence>
<sequence>MNIRVRMRAQSRGLCVVLGILAWSTAAHAADRTMTLHCAAGACCSTMSGSANAPTTEVRIQPAGPHRLGIQQGTSIIATGEEREWVESVTLPTDLIPLSPLVVVIRPPKESDSAQAISPLLAQIPRCQSAAIDWDDAARARTVPELASVAILNPEMTETAASVDEVVNELLKTIAQVALDTARRKGERAVMTRLRATLCEAKLTSGKTEKTVDTLLPNSCALLATLRLDDLQIAARSLQNAAFMDAAEVASQEVRTRLSDTLSTSLGVDVLAALPRLTQTLVQAGMSGERTIVLQAATESINGIATENWLAMPASTDAARRCVIGLATTTMRACAQAGQLGTCDVSTLVSRLFEVQNVPAISRCLSVEGVTRPQVQSLAYGGIRALRALTHPDPDTTPMGVIAPTIEWLLLLAEHAGGTDISDAQRTALTLARSTTRALVAQDFQLLFAGIATHLSKNATSDSAGMAIRRGSAVIQSAVSYARTYEKADLAEAQAQRRKVIESLVDELNDRSNRGGETITTLGIPVGASVIGYGKAQGDWDYYTPQLSLPVTMAMQVVPAVGKSVGWHFGFSLLDLGQYVSYERSGDVTTPDWRTAFMIGGQAGVLLGSSDNLFLVGVEGRYAPALFPEDRENGTRGGAVRFGLFAGYYVPLFDLN</sequence>
<evidence type="ECO:0000313" key="2">
    <source>
        <dbReference type="EMBL" id="AGC44672.1"/>
    </source>
</evidence>
<dbReference type="OrthoDB" id="9871862at2"/>
<gene>
    <name evidence="2" type="ordered locus">MYSTI_03360</name>
</gene>
<name>L7UAN2_MYXSD</name>
<keyword evidence="1" id="KW-0732">Signal</keyword>
<keyword evidence="3" id="KW-1185">Reference proteome</keyword>
<evidence type="ECO:0008006" key="4">
    <source>
        <dbReference type="Google" id="ProtNLM"/>
    </source>
</evidence>
<accession>L7UAN2</accession>
<feature type="chain" id="PRO_5003983765" description="Lipoprotein" evidence="1">
    <location>
        <begin position="30"/>
        <end position="656"/>
    </location>
</feature>
<dbReference type="RefSeq" id="WP_015348933.1">
    <property type="nucleotide sequence ID" value="NC_020126.1"/>
</dbReference>
<dbReference type="STRING" id="1278073.MYSTI_03360"/>